<evidence type="ECO:0000313" key="2">
    <source>
        <dbReference type="EMBL" id="NWH04269.1"/>
    </source>
</evidence>
<evidence type="ECO:0000256" key="1">
    <source>
        <dbReference type="SAM" id="MobiDB-lite"/>
    </source>
</evidence>
<proteinExistence type="predicted"/>
<protein>
    <recommendedName>
        <fullName evidence="4">Zinc finger/thioredoxin putative domain-containing protein</fullName>
    </recommendedName>
</protein>
<reference evidence="2 3" key="1">
    <citation type="submission" date="2020-06" db="EMBL/GenBank/DDBJ databases">
        <title>High-quality draft genome of sulfate reducer Desulfobacter latus type strain AcrS2 isolated from marine sediment.</title>
        <authorList>
            <person name="Hoppe M."/>
            <person name="Larsen C.K."/>
            <person name="Marshall I.P.G."/>
            <person name="Schramm A."/>
            <person name="Marietou A.G."/>
        </authorList>
    </citation>
    <scope>NUCLEOTIDE SEQUENCE [LARGE SCALE GENOMIC DNA]</scope>
    <source>
        <strain evidence="2 3">AcRS2</strain>
    </source>
</reference>
<organism evidence="2 3">
    <name type="scientific">Desulfobacter latus</name>
    <dbReference type="NCBI Taxonomy" id="2292"/>
    <lineage>
        <taxon>Bacteria</taxon>
        <taxon>Pseudomonadati</taxon>
        <taxon>Thermodesulfobacteriota</taxon>
        <taxon>Desulfobacteria</taxon>
        <taxon>Desulfobacterales</taxon>
        <taxon>Desulfobacteraceae</taxon>
        <taxon>Desulfobacter</taxon>
    </lineage>
</organism>
<evidence type="ECO:0008006" key="4">
    <source>
        <dbReference type="Google" id="ProtNLM"/>
    </source>
</evidence>
<dbReference type="RefSeq" id="WP_178365719.1">
    <property type="nucleotide sequence ID" value="NZ_JACADJ010000009.1"/>
</dbReference>
<evidence type="ECO:0000313" key="3">
    <source>
        <dbReference type="Proteomes" id="UP000553343"/>
    </source>
</evidence>
<comment type="caution">
    <text evidence="2">The sequence shown here is derived from an EMBL/GenBank/DDBJ whole genome shotgun (WGS) entry which is preliminary data.</text>
</comment>
<sequence length="239" mass="26533">MISQCPHCNQPLKFSQPQMEKFKQALAKLPTGRALKFGCPRCRTPIEINKNGALAEKAAVPQKQTAPPANPPVSPPEAPDIAWLASGVEEDQALVEDVPTAMVLINDPAVRQKVTGVLEERNLQIHCPENVDEAVAGQRFKTYDVVVYSTEYEDGPVDTHDFHKFMSGMSMKRRRSIFYVLVGNDVSTLYDLEALTLSANLVVNIRELPHFAKVFQKGMKGYESLLGPYISILKQHGKS</sequence>
<name>A0A850SSZ6_9BACT</name>
<keyword evidence="3" id="KW-1185">Reference proteome</keyword>
<feature type="compositionally biased region" description="Pro residues" evidence="1">
    <location>
        <begin position="68"/>
        <end position="78"/>
    </location>
</feature>
<gene>
    <name evidence="2" type="ORF">HXW94_04585</name>
</gene>
<dbReference type="Proteomes" id="UP000553343">
    <property type="component" value="Unassembled WGS sequence"/>
</dbReference>
<dbReference type="AlphaFoldDB" id="A0A850SSZ6"/>
<accession>A0A850SSZ6</accession>
<feature type="region of interest" description="Disordered" evidence="1">
    <location>
        <begin position="58"/>
        <end position="79"/>
    </location>
</feature>
<dbReference type="EMBL" id="JACADJ010000009">
    <property type="protein sequence ID" value="NWH04269.1"/>
    <property type="molecule type" value="Genomic_DNA"/>
</dbReference>